<dbReference type="RefSeq" id="WP_145386847.1">
    <property type="nucleotide sequence ID" value="NZ_CP037423.1"/>
</dbReference>
<name>A0A518HQA3_9BACT</name>
<keyword evidence="3" id="KW-1185">Reference proteome</keyword>
<sequence length="279" mass="31462">MSRSVPRASPWRDKVIFDPNESHQLTGTHAALYRESLGVMLDVFREALFDGSEDYVSVWSFGVTLFDELHWQQQLGLLLSVSRCALNGSGDPEDWNALEKASFYAVYRNVLSYLEIERDLERMDASEMEYTLDEDELDLEDDDEYDEGGDEGEGDEQSWQELITAAYQEKCLREGQTPEEIEAFLRYTPDGDGDLQHWFSLLESLADQTLDDRDFEMAATLMDADPEIATVIKTQLGIQPDYFVATADEPSSEAVSEMFQELAELAGVPAVGGDDDAPY</sequence>
<accession>A0A518HQA3</accession>
<dbReference type="Proteomes" id="UP000319004">
    <property type="component" value="Chromosome"/>
</dbReference>
<dbReference type="KEGG" id="snep:Enr13x_28910"/>
<dbReference type="OrthoDB" id="256937at2"/>
<proteinExistence type="predicted"/>
<evidence type="ECO:0000313" key="3">
    <source>
        <dbReference type="Proteomes" id="UP000319004"/>
    </source>
</evidence>
<evidence type="ECO:0000256" key="1">
    <source>
        <dbReference type="SAM" id="MobiDB-lite"/>
    </source>
</evidence>
<evidence type="ECO:0000313" key="2">
    <source>
        <dbReference type="EMBL" id="QDV43039.1"/>
    </source>
</evidence>
<gene>
    <name evidence="2" type="ORF">Enr13x_28910</name>
</gene>
<protein>
    <submittedName>
        <fullName evidence="2">Uncharacterized protein</fullName>
    </submittedName>
</protein>
<reference evidence="2 3" key="1">
    <citation type="submission" date="2019-03" db="EMBL/GenBank/DDBJ databases">
        <title>Deep-cultivation of Planctomycetes and their phenomic and genomic characterization uncovers novel biology.</title>
        <authorList>
            <person name="Wiegand S."/>
            <person name="Jogler M."/>
            <person name="Boedeker C."/>
            <person name="Pinto D."/>
            <person name="Vollmers J."/>
            <person name="Rivas-Marin E."/>
            <person name="Kohn T."/>
            <person name="Peeters S.H."/>
            <person name="Heuer A."/>
            <person name="Rast P."/>
            <person name="Oberbeckmann S."/>
            <person name="Bunk B."/>
            <person name="Jeske O."/>
            <person name="Meyerdierks A."/>
            <person name="Storesund J.E."/>
            <person name="Kallscheuer N."/>
            <person name="Luecker S."/>
            <person name="Lage O.M."/>
            <person name="Pohl T."/>
            <person name="Merkel B.J."/>
            <person name="Hornburger P."/>
            <person name="Mueller R.-W."/>
            <person name="Bruemmer F."/>
            <person name="Labrenz M."/>
            <person name="Spormann A.M."/>
            <person name="Op den Camp H."/>
            <person name="Overmann J."/>
            <person name="Amann R."/>
            <person name="Jetten M.S.M."/>
            <person name="Mascher T."/>
            <person name="Medema M.H."/>
            <person name="Devos D.P."/>
            <person name="Kaster A.-K."/>
            <person name="Ovreas L."/>
            <person name="Rohde M."/>
            <person name="Galperin M.Y."/>
            <person name="Jogler C."/>
        </authorList>
    </citation>
    <scope>NUCLEOTIDE SEQUENCE [LARGE SCALE GENOMIC DNA]</scope>
    <source>
        <strain evidence="2 3">Enr13</strain>
    </source>
</reference>
<dbReference type="AlphaFoldDB" id="A0A518HQA3"/>
<organism evidence="2 3">
    <name type="scientific">Stieleria neptunia</name>
    <dbReference type="NCBI Taxonomy" id="2527979"/>
    <lineage>
        <taxon>Bacteria</taxon>
        <taxon>Pseudomonadati</taxon>
        <taxon>Planctomycetota</taxon>
        <taxon>Planctomycetia</taxon>
        <taxon>Pirellulales</taxon>
        <taxon>Pirellulaceae</taxon>
        <taxon>Stieleria</taxon>
    </lineage>
</organism>
<feature type="region of interest" description="Disordered" evidence="1">
    <location>
        <begin position="133"/>
        <end position="157"/>
    </location>
</feature>
<dbReference type="EMBL" id="CP037423">
    <property type="protein sequence ID" value="QDV43039.1"/>
    <property type="molecule type" value="Genomic_DNA"/>
</dbReference>